<keyword evidence="4" id="KW-1185">Reference proteome</keyword>
<sequence>MTSDVSKVLILTYYWPPAGGPGVQRWLKLSKYMAEQGCKVYVVTVDPERGTYPLRDESLAADVHPNVDVIRTNTSEQFGAYKKATGNSEVPFSGFANESEKVSFIQKLARFARGNFFVPDARRGWNKHAYQAAARLIEEHGIENVITSSPPHSTQLVGQKLKKNFGVKWIADMRDPWTDIYYYRRFYPTAFTRMREAKMEAKVLIEADAILTVSNALKKLFASKDTAINESKIHVLPNGYDPTDFAEVLANKETHDVPVVTYAGTIGRQYPVDGLVTALQNLNSKLVLQIIGKWDEHTKSRLSALPSNIEVRWLDYMPKAELNSYVANSEALLLVIPDIENNEGILTGKIFDYLGTGNPILGIGPSNGDAAEILRTSQGGEMFDYGDANGMKSFLTNISSRTSSSEDLRKQFSRQEQASKVLAYLKNS</sequence>
<comment type="caution">
    <text evidence="3">The sequence shown here is derived from an EMBL/GenBank/DDBJ whole genome shotgun (WGS) entry which is preliminary data.</text>
</comment>
<dbReference type="AlphaFoldDB" id="A0A6N6RH45"/>
<keyword evidence="1 3" id="KW-0808">Transferase</keyword>
<dbReference type="GO" id="GO:0009103">
    <property type="term" value="P:lipopolysaccharide biosynthetic process"/>
    <property type="evidence" value="ECO:0007669"/>
    <property type="project" value="TreeGrafter"/>
</dbReference>
<organism evidence="3 4">
    <name type="scientific">Phaeocystidibacter luteus</name>
    <dbReference type="NCBI Taxonomy" id="911197"/>
    <lineage>
        <taxon>Bacteria</taxon>
        <taxon>Pseudomonadati</taxon>
        <taxon>Bacteroidota</taxon>
        <taxon>Flavobacteriia</taxon>
        <taxon>Flavobacteriales</taxon>
        <taxon>Phaeocystidibacteraceae</taxon>
        <taxon>Phaeocystidibacter</taxon>
    </lineage>
</organism>
<dbReference type="OrthoDB" id="9794575at2"/>
<dbReference type="SUPFAM" id="SSF53756">
    <property type="entry name" value="UDP-Glycosyltransferase/glycogen phosphorylase"/>
    <property type="match status" value="1"/>
</dbReference>
<accession>A0A6N6RH45</accession>
<gene>
    <name evidence="3" type="ORF">F8C67_09520</name>
</gene>
<dbReference type="GO" id="GO:0016757">
    <property type="term" value="F:glycosyltransferase activity"/>
    <property type="evidence" value="ECO:0007669"/>
    <property type="project" value="UniProtKB-ARBA"/>
</dbReference>
<dbReference type="Gene3D" id="3.40.50.2000">
    <property type="entry name" value="Glycogen Phosphorylase B"/>
    <property type="match status" value="2"/>
</dbReference>
<dbReference type="Pfam" id="PF13439">
    <property type="entry name" value="Glyco_transf_4"/>
    <property type="match status" value="1"/>
</dbReference>
<feature type="domain" description="Glycosyltransferase subfamily 4-like N-terminal" evidence="2">
    <location>
        <begin position="113"/>
        <end position="243"/>
    </location>
</feature>
<dbReference type="EMBL" id="WBVO01000007">
    <property type="protein sequence ID" value="KAB2809785.1"/>
    <property type="molecule type" value="Genomic_DNA"/>
</dbReference>
<evidence type="ECO:0000313" key="3">
    <source>
        <dbReference type="EMBL" id="KAB2809785.1"/>
    </source>
</evidence>
<evidence type="ECO:0000256" key="1">
    <source>
        <dbReference type="ARBA" id="ARBA00022679"/>
    </source>
</evidence>
<evidence type="ECO:0000313" key="4">
    <source>
        <dbReference type="Proteomes" id="UP000468650"/>
    </source>
</evidence>
<dbReference type="PANTHER" id="PTHR46401:SF2">
    <property type="entry name" value="GLYCOSYLTRANSFERASE WBBK-RELATED"/>
    <property type="match status" value="1"/>
</dbReference>
<dbReference type="CDD" id="cd03794">
    <property type="entry name" value="GT4_WbuB-like"/>
    <property type="match status" value="1"/>
</dbReference>
<protein>
    <submittedName>
        <fullName evidence="3">Glycosyltransferase family 4 protein</fullName>
    </submittedName>
</protein>
<reference evidence="3 4" key="1">
    <citation type="submission" date="2019-09" db="EMBL/GenBank/DDBJ databases">
        <title>Genomes of family Cryomorphaceae.</title>
        <authorList>
            <person name="Bowman J.P."/>
        </authorList>
    </citation>
    <scope>NUCLEOTIDE SEQUENCE [LARGE SCALE GENOMIC DNA]</scope>
    <source>
        <strain evidence="3 4">LMG 25704</strain>
    </source>
</reference>
<dbReference type="Proteomes" id="UP000468650">
    <property type="component" value="Unassembled WGS sequence"/>
</dbReference>
<dbReference type="InterPro" id="IPR028098">
    <property type="entry name" value="Glyco_trans_4-like_N"/>
</dbReference>
<evidence type="ECO:0000259" key="2">
    <source>
        <dbReference type="Pfam" id="PF13439"/>
    </source>
</evidence>
<proteinExistence type="predicted"/>
<name>A0A6N6RH45_9FLAO</name>
<dbReference type="PANTHER" id="PTHR46401">
    <property type="entry name" value="GLYCOSYLTRANSFERASE WBBK-RELATED"/>
    <property type="match status" value="1"/>
</dbReference>
<dbReference type="RefSeq" id="WP_151667608.1">
    <property type="nucleotide sequence ID" value="NZ_WBVO01000007.1"/>
</dbReference>